<feature type="non-terminal residue" evidence="2">
    <location>
        <position position="84"/>
    </location>
</feature>
<comment type="caution">
    <text evidence="2">The sequence shown here is derived from an EMBL/GenBank/DDBJ whole genome shotgun (WGS) entry which is preliminary data.</text>
</comment>
<dbReference type="Proteomes" id="UP000292052">
    <property type="component" value="Unassembled WGS sequence"/>
</dbReference>
<name>A0A482V484_ASBVE</name>
<reference evidence="2 3" key="1">
    <citation type="submission" date="2017-03" db="EMBL/GenBank/DDBJ databases">
        <title>Genome of the blue death feigning beetle - Asbolus verrucosus.</title>
        <authorList>
            <person name="Rider S.D."/>
        </authorList>
    </citation>
    <scope>NUCLEOTIDE SEQUENCE [LARGE SCALE GENOMIC DNA]</scope>
    <source>
        <strain evidence="2">Butters</strain>
        <tissue evidence="2">Head and leg muscle</tissue>
    </source>
</reference>
<evidence type="ECO:0000256" key="1">
    <source>
        <dbReference type="SAM" id="Phobius"/>
    </source>
</evidence>
<dbReference type="EMBL" id="QDEB01132308">
    <property type="protein sequence ID" value="RZB38964.1"/>
    <property type="molecule type" value="Genomic_DNA"/>
</dbReference>
<keyword evidence="1" id="KW-0812">Transmembrane</keyword>
<evidence type="ECO:0008006" key="4">
    <source>
        <dbReference type="Google" id="ProtNLM"/>
    </source>
</evidence>
<evidence type="ECO:0000313" key="3">
    <source>
        <dbReference type="Proteomes" id="UP000292052"/>
    </source>
</evidence>
<keyword evidence="1" id="KW-0472">Membrane</keyword>
<feature type="transmembrane region" description="Helical" evidence="1">
    <location>
        <begin position="9"/>
        <end position="31"/>
    </location>
</feature>
<sequence>MSNICKIRLFYMATGFSSLMVVFVLGGQGLIDESSVIFHIVMKWPWYQWSSKNKKMLLIFTTNIVQPIRFRFAGTSLDYGLAFN</sequence>
<dbReference type="AlphaFoldDB" id="A0A482V484"/>
<evidence type="ECO:0000313" key="2">
    <source>
        <dbReference type="EMBL" id="RZB38964.1"/>
    </source>
</evidence>
<gene>
    <name evidence="2" type="ORF">BDFB_003435</name>
</gene>
<protein>
    <recommendedName>
        <fullName evidence="4">7tm 6 domain containing protein</fullName>
    </recommendedName>
</protein>
<dbReference type="OrthoDB" id="6783644at2759"/>
<accession>A0A482V484</accession>
<keyword evidence="1" id="KW-1133">Transmembrane helix</keyword>
<organism evidence="2 3">
    <name type="scientific">Asbolus verrucosus</name>
    <name type="common">Desert ironclad beetle</name>
    <dbReference type="NCBI Taxonomy" id="1661398"/>
    <lineage>
        <taxon>Eukaryota</taxon>
        <taxon>Metazoa</taxon>
        <taxon>Ecdysozoa</taxon>
        <taxon>Arthropoda</taxon>
        <taxon>Hexapoda</taxon>
        <taxon>Insecta</taxon>
        <taxon>Pterygota</taxon>
        <taxon>Neoptera</taxon>
        <taxon>Endopterygota</taxon>
        <taxon>Coleoptera</taxon>
        <taxon>Polyphaga</taxon>
        <taxon>Cucujiformia</taxon>
        <taxon>Tenebrionidae</taxon>
        <taxon>Pimeliinae</taxon>
        <taxon>Asbolus</taxon>
    </lineage>
</organism>
<proteinExistence type="predicted"/>
<keyword evidence="3" id="KW-1185">Reference proteome</keyword>